<keyword evidence="4" id="KW-1185">Reference proteome</keyword>
<gene>
    <name evidence="3" type="ORF">D9615_001821</name>
</gene>
<evidence type="ECO:0000259" key="2">
    <source>
        <dbReference type="Pfam" id="PF01936"/>
    </source>
</evidence>
<name>A0A8H5MB03_9AGAR</name>
<dbReference type="InterPro" id="IPR021139">
    <property type="entry name" value="NYN"/>
</dbReference>
<reference evidence="3 4" key="1">
    <citation type="journal article" date="2020" name="ISME J.">
        <title>Uncovering the hidden diversity of litter-decomposition mechanisms in mushroom-forming fungi.</title>
        <authorList>
            <person name="Floudas D."/>
            <person name="Bentzer J."/>
            <person name="Ahren D."/>
            <person name="Johansson T."/>
            <person name="Persson P."/>
            <person name="Tunlid A."/>
        </authorList>
    </citation>
    <scope>NUCLEOTIDE SEQUENCE [LARGE SCALE GENOMIC DNA]</scope>
    <source>
        <strain evidence="3 4">CBS 661.87</strain>
    </source>
</reference>
<feature type="compositionally biased region" description="Polar residues" evidence="1">
    <location>
        <begin position="242"/>
        <end position="253"/>
    </location>
</feature>
<feature type="region of interest" description="Disordered" evidence="1">
    <location>
        <begin position="357"/>
        <end position="376"/>
    </location>
</feature>
<dbReference type="Proteomes" id="UP000565441">
    <property type="component" value="Unassembled WGS sequence"/>
</dbReference>
<dbReference type="PANTHER" id="PTHR14379:SF3">
    <property type="entry name" value="MEIOSIS REGULATOR AND MRNA STABILITY FACTOR 1"/>
    <property type="match status" value="1"/>
</dbReference>
<dbReference type="GO" id="GO:0005777">
    <property type="term" value="C:peroxisome"/>
    <property type="evidence" value="ECO:0007669"/>
    <property type="project" value="InterPro"/>
</dbReference>
<dbReference type="Pfam" id="PF01936">
    <property type="entry name" value="NYN"/>
    <property type="match status" value="1"/>
</dbReference>
<evidence type="ECO:0000256" key="1">
    <source>
        <dbReference type="SAM" id="MobiDB-lite"/>
    </source>
</evidence>
<dbReference type="OrthoDB" id="549353at2759"/>
<sequence length="538" mass="57498">MQRPENVAIFWDFESLPPDPNQSGYELIENIRSLAHAFGSVISLKAYLDTSALTSPSLRAELHASGVSLIDCPHNGKKDMADKMLIADMVAFAIDHPSPSTIFLISSDRDYAYAVSTLRLRRYQVVILCPSSAHKNLLAQASVHLDWNTEVLGETTPPRPPPALNPLQAPPTLSRQRAKSNVSRPLTPSVARAILDEDDDYGDDFLYGPRYDTNHNSIPSSTRVNGILDDNGSRHAAPSDATWRQTPSRTPSKPFSPPASFRSAISSSPTPPPLERKPSEPVFVTNGNLIFESSSKPSLPEGFPFLDPEPATAPKAQQSIPTLKEAPQPAPIHVPHSISFAPFVPASPAALSPVRAPAVPTPPVRASTPPPPAQTLAEKADLKPDFGPTLTPAPSSIKLPAAAAQAESTPTPPKPAAEGFVAFSASPQAPNTTLVNGAGPSKPAPKLAPKPVAAHFRPLIQVLEARTPSRGRRVPRTDVGSDLAKHKNVYTQAGVTKFSSYMILAVDAGIVDVGGSVNDQWVALRPEWSSSTMFPMSK</sequence>
<dbReference type="AlphaFoldDB" id="A0A8H5MB03"/>
<dbReference type="CDD" id="cd10910">
    <property type="entry name" value="PIN_limkain_b1_N_like"/>
    <property type="match status" value="1"/>
</dbReference>
<dbReference type="Gene3D" id="3.40.50.1010">
    <property type="entry name" value="5'-nuclease"/>
    <property type="match status" value="1"/>
</dbReference>
<dbReference type="PANTHER" id="PTHR14379">
    <property type="entry name" value="LIMKAIN B LKAP"/>
    <property type="match status" value="1"/>
</dbReference>
<feature type="region of interest" description="Disordered" evidence="1">
    <location>
        <begin position="151"/>
        <end position="193"/>
    </location>
</feature>
<protein>
    <recommendedName>
        <fullName evidence="2">NYN domain-containing protein</fullName>
    </recommendedName>
</protein>
<dbReference type="GO" id="GO:0004540">
    <property type="term" value="F:RNA nuclease activity"/>
    <property type="evidence" value="ECO:0007669"/>
    <property type="project" value="InterPro"/>
</dbReference>
<comment type="caution">
    <text evidence="3">The sequence shown here is derived from an EMBL/GenBank/DDBJ whole genome shotgun (WGS) entry which is preliminary data.</text>
</comment>
<dbReference type="GO" id="GO:1905762">
    <property type="term" value="F:CCR4-NOT complex binding"/>
    <property type="evidence" value="ECO:0007669"/>
    <property type="project" value="TreeGrafter"/>
</dbReference>
<dbReference type="EMBL" id="JAACJP010000002">
    <property type="protein sequence ID" value="KAF5387051.1"/>
    <property type="molecule type" value="Genomic_DNA"/>
</dbReference>
<feature type="region of interest" description="Disordered" evidence="1">
    <location>
        <begin position="293"/>
        <end position="316"/>
    </location>
</feature>
<accession>A0A8H5MB03</accession>
<feature type="compositionally biased region" description="Polar residues" evidence="1">
    <location>
        <begin position="214"/>
        <end position="224"/>
    </location>
</feature>
<dbReference type="InterPro" id="IPR024768">
    <property type="entry name" value="Marf1"/>
</dbReference>
<organism evidence="3 4">
    <name type="scientific">Tricholomella constricta</name>
    <dbReference type="NCBI Taxonomy" id="117010"/>
    <lineage>
        <taxon>Eukaryota</taxon>
        <taxon>Fungi</taxon>
        <taxon>Dikarya</taxon>
        <taxon>Basidiomycota</taxon>
        <taxon>Agaricomycotina</taxon>
        <taxon>Agaricomycetes</taxon>
        <taxon>Agaricomycetidae</taxon>
        <taxon>Agaricales</taxon>
        <taxon>Tricholomatineae</taxon>
        <taxon>Lyophyllaceae</taxon>
        <taxon>Tricholomella</taxon>
    </lineage>
</organism>
<evidence type="ECO:0000313" key="3">
    <source>
        <dbReference type="EMBL" id="KAF5387051.1"/>
    </source>
</evidence>
<dbReference type="GO" id="GO:0010468">
    <property type="term" value="P:regulation of gene expression"/>
    <property type="evidence" value="ECO:0007669"/>
    <property type="project" value="InterPro"/>
</dbReference>
<feature type="region of interest" description="Disordered" evidence="1">
    <location>
        <begin position="211"/>
        <end position="281"/>
    </location>
</feature>
<feature type="compositionally biased region" description="Pro residues" evidence="1">
    <location>
        <begin position="359"/>
        <end position="373"/>
    </location>
</feature>
<feature type="domain" description="NYN" evidence="2">
    <location>
        <begin position="6"/>
        <end position="143"/>
    </location>
</feature>
<evidence type="ECO:0000313" key="4">
    <source>
        <dbReference type="Proteomes" id="UP000565441"/>
    </source>
</evidence>
<proteinExistence type="predicted"/>